<comment type="caution">
    <text evidence="1">The sequence shown here is derived from an EMBL/GenBank/DDBJ whole genome shotgun (WGS) entry which is preliminary data.</text>
</comment>
<reference evidence="2" key="1">
    <citation type="submission" date="2020-01" db="EMBL/GenBank/DDBJ databases">
        <authorList>
            <person name="Fang Y."/>
            <person name="Sun R."/>
            <person name="Nie L."/>
            <person name="He J."/>
            <person name="Hao L."/>
            <person name="Wang L."/>
            <person name="Su S."/>
            <person name="Lv E."/>
            <person name="Zhang Z."/>
            <person name="Xie R."/>
            <person name="Liu H."/>
        </authorList>
    </citation>
    <scope>NUCLEOTIDE SEQUENCE [LARGE SCALE GENOMIC DNA]</scope>
    <source>
        <strain evidence="2">XCT-53</strain>
    </source>
</reference>
<dbReference type="Proteomes" id="UP000586722">
    <property type="component" value="Unassembled WGS sequence"/>
</dbReference>
<sequence>MAAIRGTFPTLTFDGNTFSFGHLAPLSVCLSGQGKNGADVRVRISYQSHVFSRRHEGNPEPVTFTDEAGLRRRFCATRYAFSLRLPEVCSAMVLDNHPTWEMRDRNQAANLAVVGPHLVSGPNDLIIYYLFPSRSAHHDVELVVKTAYRKDIDFDRIRRRFKVHQLIKTAYFKGIKIPKT</sequence>
<evidence type="ECO:0000313" key="2">
    <source>
        <dbReference type="Proteomes" id="UP000586722"/>
    </source>
</evidence>
<dbReference type="EMBL" id="JAABLQ010000004">
    <property type="protein sequence ID" value="NBN80420.1"/>
    <property type="molecule type" value="Genomic_DNA"/>
</dbReference>
<dbReference type="RefSeq" id="WP_161709672.1">
    <property type="nucleotide sequence ID" value="NZ_JAABLQ010000004.1"/>
</dbReference>
<evidence type="ECO:0000313" key="1">
    <source>
        <dbReference type="EMBL" id="NBN80420.1"/>
    </source>
</evidence>
<organism evidence="1 2">
    <name type="scientific">Pannonibacter tanglangensis</name>
    <dbReference type="NCBI Taxonomy" id="2750084"/>
    <lineage>
        <taxon>Bacteria</taxon>
        <taxon>Pseudomonadati</taxon>
        <taxon>Pseudomonadota</taxon>
        <taxon>Alphaproteobacteria</taxon>
        <taxon>Hyphomicrobiales</taxon>
        <taxon>Stappiaceae</taxon>
        <taxon>Pannonibacter</taxon>
    </lineage>
</organism>
<gene>
    <name evidence="1" type="ORF">GWI72_19250</name>
</gene>
<name>A0A7X5F638_9HYPH</name>
<protein>
    <submittedName>
        <fullName evidence="1">Uncharacterized protein</fullName>
    </submittedName>
</protein>
<proteinExistence type="predicted"/>
<keyword evidence="2" id="KW-1185">Reference proteome</keyword>
<accession>A0A7X5F638</accession>
<dbReference type="AlphaFoldDB" id="A0A7X5F638"/>